<feature type="transmembrane region" description="Helical" evidence="1">
    <location>
        <begin position="63"/>
        <end position="82"/>
    </location>
</feature>
<organism evidence="2 3">
    <name type="scientific">Pedobacter nyackensis</name>
    <dbReference type="NCBI Taxonomy" id="475255"/>
    <lineage>
        <taxon>Bacteria</taxon>
        <taxon>Pseudomonadati</taxon>
        <taxon>Bacteroidota</taxon>
        <taxon>Sphingobacteriia</taxon>
        <taxon>Sphingobacteriales</taxon>
        <taxon>Sphingobacteriaceae</taxon>
        <taxon>Pedobacter</taxon>
    </lineage>
</organism>
<dbReference type="STRING" id="475255.SAMN04488101_102700"/>
<dbReference type="EMBL" id="FWYB01000002">
    <property type="protein sequence ID" value="SMC75036.1"/>
    <property type="molecule type" value="Genomic_DNA"/>
</dbReference>
<name>A0A1W2BQD1_9SPHI</name>
<protein>
    <submittedName>
        <fullName evidence="2">Uncharacterized protein</fullName>
    </submittedName>
</protein>
<reference evidence="2 3" key="1">
    <citation type="submission" date="2017-04" db="EMBL/GenBank/DDBJ databases">
        <authorList>
            <person name="Afonso C.L."/>
            <person name="Miller P.J."/>
            <person name="Scott M.A."/>
            <person name="Spackman E."/>
            <person name="Goraichik I."/>
            <person name="Dimitrov K.M."/>
            <person name="Suarez D.L."/>
            <person name="Swayne D.E."/>
        </authorList>
    </citation>
    <scope>NUCLEOTIDE SEQUENCE [LARGE SCALE GENOMIC DNA]</scope>
    <source>
        <strain evidence="2 3">DSM 19625</strain>
    </source>
</reference>
<evidence type="ECO:0000313" key="3">
    <source>
        <dbReference type="Proteomes" id="UP000192678"/>
    </source>
</evidence>
<accession>A0A1W2BQD1</accession>
<proteinExistence type="predicted"/>
<evidence type="ECO:0000256" key="1">
    <source>
        <dbReference type="SAM" id="Phobius"/>
    </source>
</evidence>
<keyword evidence="1" id="KW-0812">Transmembrane</keyword>
<dbReference type="AlphaFoldDB" id="A0A1W2BQD1"/>
<dbReference type="Proteomes" id="UP000192678">
    <property type="component" value="Unassembled WGS sequence"/>
</dbReference>
<sequence length="87" mass="9762">MICLGNKRQYLYSDKINQYLWGLRISIMIKEENNNSLDWVYYVLGLFFGILTAVITTGSFGGAILGGIIGFIFGAIFLNGIVKGRQY</sequence>
<keyword evidence="3" id="KW-1185">Reference proteome</keyword>
<gene>
    <name evidence="2" type="ORF">SAMN04488101_102700</name>
</gene>
<feature type="transmembrane region" description="Helical" evidence="1">
    <location>
        <begin position="39"/>
        <end position="57"/>
    </location>
</feature>
<evidence type="ECO:0000313" key="2">
    <source>
        <dbReference type="EMBL" id="SMC75036.1"/>
    </source>
</evidence>
<keyword evidence="1" id="KW-1133">Transmembrane helix</keyword>
<keyword evidence="1" id="KW-0472">Membrane</keyword>